<dbReference type="OrthoDB" id="2368372at2759"/>
<organism evidence="1 2">
    <name type="scientific">Linnemannia schmuckeri</name>
    <dbReference type="NCBI Taxonomy" id="64567"/>
    <lineage>
        <taxon>Eukaryota</taxon>
        <taxon>Fungi</taxon>
        <taxon>Fungi incertae sedis</taxon>
        <taxon>Mucoromycota</taxon>
        <taxon>Mortierellomycotina</taxon>
        <taxon>Mortierellomycetes</taxon>
        <taxon>Mortierellales</taxon>
        <taxon>Mortierellaceae</taxon>
        <taxon>Linnemannia</taxon>
    </lineage>
</organism>
<reference evidence="1" key="1">
    <citation type="journal article" date="2020" name="Fungal Divers.">
        <title>Resolving the Mortierellaceae phylogeny through synthesis of multi-gene phylogenetics and phylogenomics.</title>
        <authorList>
            <person name="Vandepol N."/>
            <person name="Liber J."/>
            <person name="Desiro A."/>
            <person name="Na H."/>
            <person name="Kennedy M."/>
            <person name="Barry K."/>
            <person name="Grigoriev I.V."/>
            <person name="Miller A.N."/>
            <person name="O'Donnell K."/>
            <person name="Stajich J.E."/>
            <person name="Bonito G."/>
        </authorList>
    </citation>
    <scope>NUCLEOTIDE SEQUENCE</scope>
    <source>
        <strain evidence="1">NRRL 6426</strain>
    </source>
</reference>
<sequence>MSCIWECTSFLGTVNTACQNINHVDVFTTVPTIGNDPVRDTCLCKQSLISNMHDCAVCQFKNNIVSTDRTWDYISACNKTYPERRLYLSAAAGAPSASKSGIFLVAMLAVTLFSGSFFG</sequence>
<dbReference type="EMBL" id="JAAAUQ010001524">
    <property type="protein sequence ID" value="KAF9137831.1"/>
    <property type="molecule type" value="Genomic_DNA"/>
</dbReference>
<protein>
    <submittedName>
        <fullName evidence="1">Uncharacterized protein</fullName>
    </submittedName>
</protein>
<proteinExistence type="predicted"/>
<evidence type="ECO:0000313" key="2">
    <source>
        <dbReference type="Proteomes" id="UP000748756"/>
    </source>
</evidence>
<comment type="caution">
    <text evidence="1">The sequence shown here is derived from an EMBL/GenBank/DDBJ whole genome shotgun (WGS) entry which is preliminary data.</text>
</comment>
<evidence type="ECO:0000313" key="1">
    <source>
        <dbReference type="EMBL" id="KAF9137831.1"/>
    </source>
</evidence>
<accession>A0A9P5RNS8</accession>
<dbReference type="AlphaFoldDB" id="A0A9P5RNS8"/>
<gene>
    <name evidence="1" type="ORF">BG015_002594</name>
</gene>
<name>A0A9P5RNS8_9FUNG</name>
<keyword evidence="2" id="KW-1185">Reference proteome</keyword>
<dbReference type="Proteomes" id="UP000748756">
    <property type="component" value="Unassembled WGS sequence"/>
</dbReference>